<dbReference type="GO" id="GO:0016740">
    <property type="term" value="F:transferase activity"/>
    <property type="evidence" value="ECO:0007669"/>
    <property type="project" value="UniProtKB-KW"/>
</dbReference>
<evidence type="ECO:0000256" key="1">
    <source>
        <dbReference type="ARBA" id="ARBA00006739"/>
    </source>
</evidence>
<dbReference type="Proteomes" id="UP000245712">
    <property type="component" value="Unassembled WGS sequence"/>
</dbReference>
<dbReference type="Gene3D" id="3.90.550.10">
    <property type="entry name" value="Spore Coat Polysaccharide Biosynthesis Protein SpsA, Chain A"/>
    <property type="match status" value="1"/>
</dbReference>
<gene>
    <name evidence="5" type="ORF">C7402_101637</name>
</gene>
<dbReference type="InterPro" id="IPR050834">
    <property type="entry name" value="Glycosyltransf_2"/>
</dbReference>
<dbReference type="RefSeq" id="WP_116609574.1">
    <property type="nucleotide sequence ID" value="NZ_QEOB01000001.1"/>
</dbReference>
<feature type="domain" description="Glycosyltransferase 2-like" evidence="4">
    <location>
        <begin position="4"/>
        <end position="110"/>
    </location>
</feature>
<dbReference type="SUPFAM" id="SSF53448">
    <property type="entry name" value="Nucleotide-diphospho-sugar transferases"/>
    <property type="match status" value="1"/>
</dbReference>
<dbReference type="Pfam" id="PF00535">
    <property type="entry name" value="Glycos_transf_2"/>
    <property type="match status" value="1"/>
</dbReference>
<keyword evidence="2" id="KW-0328">Glycosyltransferase</keyword>
<evidence type="ECO:0000313" key="5">
    <source>
        <dbReference type="EMBL" id="PVX97922.1"/>
    </source>
</evidence>
<evidence type="ECO:0000259" key="4">
    <source>
        <dbReference type="Pfam" id="PF00535"/>
    </source>
</evidence>
<sequence length="267" mass="29183">MSISVIVPCFNAGHTLARALDSCLAQPEATQILVVDDGSQDASATVCAAYARQYSRIELLRMPQNGGAACARNWGALNAAHPLLAFLDADDEYLPGALRDAVEYLARHPREPSIRLDVEYCGFPADIVAHPDFRKVADTLSNTVPSSLVIRRSAYAALGGFPADEVFRRLGGEDGAFSLALLMIFGNPRLHDRKRVRMHYHPSIHAERFFRGMMGMQAVPGSTAALTLEASRRFAQLACASLREMREFNVSKDFEALCETAAKAANR</sequence>
<accession>A0ABX5KWG2</accession>
<evidence type="ECO:0000313" key="6">
    <source>
        <dbReference type="Proteomes" id="UP000245712"/>
    </source>
</evidence>
<evidence type="ECO:0000256" key="2">
    <source>
        <dbReference type="ARBA" id="ARBA00022676"/>
    </source>
</evidence>
<dbReference type="PANTHER" id="PTHR43685:SF5">
    <property type="entry name" value="GLYCOSYLTRANSFERASE EPSE-RELATED"/>
    <property type="match status" value="1"/>
</dbReference>
<protein>
    <submittedName>
        <fullName evidence="5">Glycosyl transferase family 2</fullName>
    </submittedName>
</protein>
<comment type="similarity">
    <text evidence="1">Belongs to the glycosyltransferase 2 family.</text>
</comment>
<dbReference type="InterPro" id="IPR001173">
    <property type="entry name" value="Glyco_trans_2-like"/>
</dbReference>
<name>A0ABX5KWG2_9BURK</name>
<dbReference type="PANTHER" id="PTHR43685">
    <property type="entry name" value="GLYCOSYLTRANSFERASE"/>
    <property type="match status" value="1"/>
</dbReference>
<dbReference type="CDD" id="cd00761">
    <property type="entry name" value="Glyco_tranf_GTA_type"/>
    <property type="match status" value="1"/>
</dbReference>
<reference evidence="5 6" key="1">
    <citation type="submission" date="2018-05" db="EMBL/GenBank/DDBJ databases">
        <title>Genomic Encyclopedia of Type Strains, Phase IV (KMG-V): Genome sequencing to study the core and pangenomes of soil and plant-associated prokaryotes.</title>
        <authorList>
            <person name="Whitman W."/>
        </authorList>
    </citation>
    <scope>NUCLEOTIDE SEQUENCE [LARGE SCALE GENOMIC DNA]</scope>
    <source>
        <strain evidence="5 6">SCZa-39</strain>
    </source>
</reference>
<comment type="caution">
    <text evidence="5">The sequence shown here is derived from an EMBL/GenBank/DDBJ whole genome shotgun (WGS) entry which is preliminary data.</text>
</comment>
<keyword evidence="3 5" id="KW-0808">Transferase</keyword>
<organism evidence="5 6">
    <name type="scientific">Paraburkholderia unamae</name>
    <dbReference type="NCBI Taxonomy" id="219649"/>
    <lineage>
        <taxon>Bacteria</taxon>
        <taxon>Pseudomonadati</taxon>
        <taxon>Pseudomonadota</taxon>
        <taxon>Betaproteobacteria</taxon>
        <taxon>Burkholderiales</taxon>
        <taxon>Burkholderiaceae</taxon>
        <taxon>Paraburkholderia</taxon>
    </lineage>
</organism>
<evidence type="ECO:0000256" key="3">
    <source>
        <dbReference type="ARBA" id="ARBA00022679"/>
    </source>
</evidence>
<keyword evidence="6" id="KW-1185">Reference proteome</keyword>
<proteinExistence type="inferred from homology"/>
<dbReference type="EMBL" id="QEOB01000001">
    <property type="protein sequence ID" value="PVX97922.1"/>
    <property type="molecule type" value="Genomic_DNA"/>
</dbReference>
<dbReference type="InterPro" id="IPR029044">
    <property type="entry name" value="Nucleotide-diphossugar_trans"/>
</dbReference>